<protein>
    <submittedName>
        <fullName evidence="8">Major facilitator superfamily domain-containing protein</fullName>
    </submittedName>
</protein>
<dbReference type="AlphaFoldDB" id="A0A6A6PFA2"/>
<dbReference type="PROSITE" id="PS50850">
    <property type="entry name" value="MFS"/>
    <property type="match status" value="1"/>
</dbReference>
<dbReference type="InterPro" id="IPR020846">
    <property type="entry name" value="MFS_dom"/>
</dbReference>
<reference evidence="8" key="1">
    <citation type="journal article" date="2020" name="Stud. Mycol.">
        <title>101 Dothideomycetes genomes: a test case for predicting lifestyles and emergence of pathogens.</title>
        <authorList>
            <person name="Haridas S."/>
            <person name="Albert R."/>
            <person name="Binder M."/>
            <person name="Bloem J."/>
            <person name="Labutti K."/>
            <person name="Salamov A."/>
            <person name="Andreopoulos B."/>
            <person name="Baker S."/>
            <person name="Barry K."/>
            <person name="Bills G."/>
            <person name="Bluhm B."/>
            <person name="Cannon C."/>
            <person name="Castanera R."/>
            <person name="Culley D."/>
            <person name="Daum C."/>
            <person name="Ezra D."/>
            <person name="Gonzalez J."/>
            <person name="Henrissat B."/>
            <person name="Kuo A."/>
            <person name="Liang C."/>
            <person name="Lipzen A."/>
            <person name="Lutzoni F."/>
            <person name="Magnuson J."/>
            <person name="Mondo S."/>
            <person name="Nolan M."/>
            <person name="Ohm R."/>
            <person name="Pangilinan J."/>
            <person name="Park H.-J."/>
            <person name="Ramirez L."/>
            <person name="Alfaro M."/>
            <person name="Sun H."/>
            <person name="Tritt A."/>
            <person name="Yoshinaga Y."/>
            <person name="Zwiers L.-H."/>
            <person name="Turgeon B."/>
            <person name="Goodwin S."/>
            <person name="Spatafora J."/>
            <person name="Crous P."/>
            <person name="Grigoriev I."/>
        </authorList>
    </citation>
    <scope>NUCLEOTIDE SEQUENCE</scope>
    <source>
        <strain evidence="8">ATCC 16933</strain>
    </source>
</reference>
<keyword evidence="3 6" id="KW-1133">Transmembrane helix</keyword>
<dbReference type="GO" id="GO:0005886">
    <property type="term" value="C:plasma membrane"/>
    <property type="evidence" value="ECO:0007669"/>
    <property type="project" value="TreeGrafter"/>
</dbReference>
<proteinExistence type="predicted"/>
<feature type="transmembrane region" description="Helical" evidence="6">
    <location>
        <begin position="117"/>
        <end position="136"/>
    </location>
</feature>
<comment type="subcellular location">
    <subcellularLocation>
        <location evidence="1">Membrane</location>
        <topology evidence="1">Multi-pass membrane protein</topology>
    </subcellularLocation>
</comment>
<dbReference type="SUPFAM" id="SSF103473">
    <property type="entry name" value="MFS general substrate transporter"/>
    <property type="match status" value="1"/>
</dbReference>
<dbReference type="Proteomes" id="UP000799766">
    <property type="component" value="Unassembled WGS sequence"/>
</dbReference>
<keyword evidence="2 6" id="KW-0812">Transmembrane</keyword>
<feature type="compositionally biased region" description="Basic and acidic residues" evidence="5">
    <location>
        <begin position="542"/>
        <end position="557"/>
    </location>
</feature>
<feature type="transmembrane region" description="Helical" evidence="6">
    <location>
        <begin position="446"/>
        <end position="467"/>
    </location>
</feature>
<dbReference type="Gene3D" id="1.20.1250.20">
    <property type="entry name" value="MFS general substrate transporter like domains"/>
    <property type="match status" value="1"/>
</dbReference>
<evidence type="ECO:0000256" key="1">
    <source>
        <dbReference type="ARBA" id="ARBA00004141"/>
    </source>
</evidence>
<dbReference type="PANTHER" id="PTHR23502">
    <property type="entry name" value="MAJOR FACILITATOR SUPERFAMILY"/>
    <property type="match status" value="1"/>
</dbReference>
<evidence type="ECO:0000256" key="6">
    <source>
        <dbReference type="SAM" id="Phobius"/>
    </source>
</evidence>
<dbReference type="Pfam" id="PF07690">
    <property type="entry name" value="MFS_1"/>
    <property type="match status" value="1"/>
</dbReference>
<sequence length="557" mass="61685">MSDARTSPPKRRTSSSALSGDRVEIQRPGPAVVSRRSRESNNLDLQHTRSHVSHHDMHAATEEYREAGDEVYDRFPNYRKLIITAVLSFCGFLTPMASTSVLAAIPEIADTYNTNGSIINVSNALYLAFMGLAPLVWGPLGQVYGRRWVCISTAALYTAFSAGSALAPNLAAFFIFRMLTAFQGTSFLIVGSSCIGDIYKPTERGTALSWFLSGTLIGPAFGPFLGGIIVTYATWREILWLLTGLGGAATILVFFLLPETIHQKRSEDLKGLTRKEKRHRLWQWTNPFRVIRLYRYPNLITTAIASSALVWNMYSLLTPIRYVLNPRFHLSSPMQSGLFYIAPGCGYVAGTFVGGRWADHIVKRWIGKRGGQRVPEDRLRSCLSSMGVVIPACMLIYGWSIEKEKGGVPLPVVVMFIQGVAQLMCFPSLNTYCLDVMQSRSGEVIAGNYVVRYFFAGMGTAVCLPAIETIGVGWFSTISAIFLVISALSVYATTIWGRQWREKVDAKKAARMAEKNDNEMQGDTEVQGEVGDEDDANSEKNLAADENKERDLEKGQR</sequence>
<feature type="region of interest" description="Disordered" evidence="5">
    <location>
        <begin position="511"/>
        <end position="557"/>
    </location>
</feature>
<feature type="transmembrane region" description="Helical" evidence="6">
    <location>
        <begin position="473"/>
        <end position="493"/>
    </location>
</feature>
<feature type="transmembrane region" description="Helical" evidence="6">
    <location>
        <begin position="412"/>
        <end position="434"/>
    </location>
</feature>
<evidence type="ECO:0000313" key="9">
    <source>
        <dbReference type="Proteomes" id="UP000799766"/>
    </source>
</evidence>
<organism evidence="8 9">
    <name type="scientific">Lineolata rhizophorae</name>
    <dbReference type="NCBI Taxonomy" id="578093"/>
    <lineage>
        <taxon>Eukaryota</taxon>
        <taxon>Fungi</taxon>
        <taxon>Dikarya</taxon>
        <taxon>Ascomycota</taxon>
        <taxon>Pezizomycotina</taxon>
        <taxon>Dothideomycetes</taxon>
        <taxon>Dothideomycetes incertae sedis</taxon>
        <taxon>Lineolatales</taxon>
        <taxon>Lineolataceae</taxon>
        <taxon>Lineolata</taxon>
    </lineage>
</organism>
<evidence type="ECO:0000313" key="8">
    <source>
        <dbReference type="EMBL" id="KAF2462437.1"/>
    </source>
</evidence>
<feature type="transmembrane region" description="Helical" evidence="6">
    <location>
        <begin position="148"/>
        <end position="167"/>
    </location>
</feature>
<evidence type="ECO:0000259" key="7">
    <source>
        <dbReference type="PROSITE" id="PS50850"/>
    </source>
</evidence>
<feature type="transmembrane region" description="Helical" evidence="6">
    <location>
        <begin position="81"/>
        <end position="105"/>
    </location>
</feature>
<dbReference type="InterPro" id="IPR011701">
    <property type="entry name" value="MFS"/>
</dbReference>
<feature type="domain" description="Major facilitator superfamily (MFS) profile" evidence="7">
    <location>
        <begin position="83"/>
        <end position="504"/>
    </location>
</feature>
<name>A0A6A6PFA2_9PEZI</name>
<dbReference type="InterPro" id="IPR036259">
    <property type="entry name" value="MFS_trans_sf"/>
</dbReference>
<feature type="transmembrane region" description="Helical" evidence="6">
    <location>
        <begin position="337"/>
        <end position="358"/>
    </location>
</feature>
<dbReference type="FunFam" id="1.20.1250.20:FF:000354">
    <property type="entry name" value="MFS general substrate transporter"/>
    <property type="match status" value="1"/>
</dbReference>
<feature type="transmembrane region" description="Helical" evidence="6">
    <location>
        <begin position="173"/>
        <end position="195"/>
    </location>
</feature>
<evidence type="ECO:0000256" key="3">
    <source>
        <dbReference type="ARBA" id="ARBA00022989"/>
    </source>
</evidence>
<feature type="transmembrane region" description="Helical" evidence="6">
    <location>
        <begin position="207"/>
        <end position="232"/>
    </location>
</feature>
<evidence type="ECO:0000256" key="2">
    <source>
        <dbReference type="ARBA" id="ARBA00022692"/>
    </source>
</evidence>
<feature type="transmembrane region" description="Helical" evidence="6">
    <location>
        <begin position="238"/>
        <end position="257"/>
    </location>
</feature>
<feature type="region of interest" description="Disordered" evidence="5">
    <location>
        <begin position="1"/>
        <end position="58"/>
    </location>
</feature>
<evidence type="ECO:0000256" key="5">
    <source>
        <dbReference type="SAM" id="MobiDB-lite"/>
    </source>
</evidence>
<accession>A0A6A6PFA2</accession>
<dbReference type="OrthoDB" id="3066029at2759"/>
<feature type="transmembrane region" description="Helical" evidence="6">
    <location>
        <begin position="299"/>
        <end position="317"/>
    </location>
</feature>
<evidence type="ECO:0000256" key="4">
    <source>
        <dbReference type="ARBA" id="ARBA00023136"/>
    </source>
</evidence>
<keyword evidence="9" id="KW-1185">Reference proteome</keyword>
<gene>
    <name evidence="8" type="ORF">BDY21DRAFT_277409</name>
</gene>
<keyword evidence="4 6" id="KW-0472">Membrane</keyword>
<dbReference type="EMBL" id="MU001670">
    <property type="protein sequence ID" value="KAF2462437.1"/>
    <property type="molecule type" value="Genomic_DNA"/>
</dbReference>
<dbReference type="PANTHER" id="PTHR23502:SF64">
    <property type="entry name" value="TRANSPORTER, PUTATIVE (AFU_ORTHOLOGUE AFUA_3G11760)-RELATED"/>
    <property type="match status" value="1"/>
</dbReference>
<dbReference type="GO" id="GO:0022857">
    <property type="term" value="F:transmembrane transporter activity"/>
    <property type="evidence" value="ECO:0007669"/>
    <property type="project" value="InterPro"/>
</dbReference>
<feature type="transmembrane region" description="Helical" evidence="6">
    <location>
        <begin position="379"/>
        <end position="400"/>
    </location>
</feature>